<evidence type="ECO:0000256" key="6">
    <source>
        <dbReference type="ARBA" id="ARBA00022833"/>
    </source>
</evidence>
<dbReference type="InterPro" id="IPR001607">
    <property type="entry name" value="Znf_UBP"/>
</dbReference>
<evidence type="ECO:0000256" key="8">
    <source>
        <dbReference type="ARBA" id="ARBA00023242"/>
    </source>
</evidence>
<dbReference type="PANTHER" id="PTHR21646:SF16">
    <property type="entry name" value="U4_U6.U5 TRI-SNRNP-ASSOCIATED PROTEIN 2"/>
    <property type="match status" value="1"/>
</dbReference>
<comment type="caution">
    <text evidence="13">The sequence shown here is derived from an EMBL/GenBank/DDBJ whole genome shotgun (WGS) entry which is preliminary data.</text>
</comment>
<dbReference type="PROSITE" id="PS50271">
    <property type="entry name" value="ZF_UBP"/>
    <property type="match status" value="1"/>
</dbReference>
<dbReference type="InterPro" id="IPR038765">
    <property type="entry name" value="Papain-like_cys_pep_sf"/>
</dbReference>
<dbReference type="GeneID" id="94194679"/>
<gene>
    <name evidence="13" type="ORF">BcabD6B2_26330</name>
</gene>
<sequence>MDDGRRERIFKAAEIYCKVQMTAEEAASSSPGKTGSDVDHSIADILPRKRRLAPGKSGDENTNTSQRHTELATTKHRQKRQDKCPYLGTINRHLLDFDFEKVCSITLANSHIYACLVCGRYFEGRGVNTHAYIHALEESHYIFMNLHDCRVYCLPENYEVEDASLNDIAVRCFVKLYISLLQLVLKPRFTKDYVANVDSTIVYGRALDGADFIPGCVGLNNLKNTDYFNVVIQAICSVASLRNYLLLLETEKIQPPDHVITSLVELVRKIFNPKNFKGIVSPHEFLQTVGVASKGVYKIGNHGDPAALMSWLFNRVHSRLKSKRTDASIITKTFGGELMMSSLDGKDWKESIVPFRMITLDVPTAPIFKDAQERNIIPQVPIFQLLQKFDGRTEHTSSTGKVCRYRMWKLPQYLIVNIKRFTRNNFFLEKNPTIVSFPMKNLDLAPCMDERSPERDGQDARYDLVCNICHQGSPSAGSYKVHVLHAPTGSWYELEDLLVTSVLPQFVAQTESYIQVYKRQSSDRGAAPEETAESVNVYG</sequence>
<dbReference type="RefSeq" id="XP_067715267.1">
    <property type="nucleotide sequence ID" value="XM_067859166.1"/>
</dbReference>
<accession>A0AAV4LTW0</accession>
<keyword evidence="6" id="KW-0862">Zinc</keyword>
<evidence type="ECO:0000256" key="1">
    <source>
        <dbReference type="ARBA" id="ARBA00004123"/>
    </source>
</evidence>
<keyword evidence="7" id="KW-0508">mRNA splicing</keyword>
<dbReference type="Gene3D" id="3.30.40.10">
    <property type="entry name" value="Zinc/RING finger domain, C3HC4 (zinc finger)"/>
    <property type="match status" value="1"/>
</dbReference>
<evidence type="ECO:0000256" key="7">
    <source>
        <dbReference type="ARBA" id="ARBA00023187"/>
    </source>
</evidence>
<evidence type="ECO:0000259" key="12">
    <source>
        <dbReference type="PROSITE" id="PS50271"/>
    </source>
</evidence>
<dbReference type="Proteomes" id="UP001497744">
    <property type="component" value="Unassembled WGS sequence"/>
</dbReference>
<feature type="region of interest" description="Disordered" evidence="10">
    <location>
        <begin position="49"/>
        <end position="77"/>
    </location>
</feature>
<proteinExistence type="predicted"/>
<dbReference type="GO" id="GO:0004843">
    <property type="term" value="F:cysteine-type deubiquitinase activity"/>
    <property type="evidence" value="ECO:0007669"/>
    <property type="project" value="InterPro"/>
</dbReference>
<evidence type="ECO:0000256" key="5">
    <source>
        <dbReference type="ARBA" id="ARBA00022771"/>
    </source>
</evidence>
<dbReference type="GO" id="GO:0000245">
    <property type="term" value="P:spliceosomal complex assembly"/>
    <property type="evidence" value="ECO:0007669"/>
    <property type="project" value="InterPro"/>
</dbReference>
<keyword evidence="3" id="KW-0479">Metal-binding</keyword>
<evidence type="ECO:0000313" key="14">
    <source>
        <dbReference type="Proteomes" id="UP001497744"/>
    </source>
</evidence>
<reference evidence="13 14" key="1">
    <citation type="submission" date="2021-06" db="EMBL/GenBank/DDBJ databases">
        <title>Genome sequence of Babesia caballi.</title>
        <authorList>
            <person name="Yamagishi J."/>
            <person name="Kidaka T."/>
            <person name="Ochi A."/>
        </authorList>
    </citation>
    <scope>NUCLEOTIDE SEQUENCE [LARGE SCALE GENOMIC DNA]</scope>
    <source>
        <strain evidence="13">USDA-D6B2</strain>
    </source>
</reference>
<dbReference type="GO" id="GO:0008270">
    <property type="term" value="F:zinc ion binding"/>
    <property type="evidence" value="ECO:0007669"/>
    <property type="project" value="UniProtKB-KW"/>
</dbReference>
<dbReference type="Pfam" id="PF00443">
    <property type="entry name" value="UCH"/>
    <property type="match status" value="1"/>
</dbReference>
<evidence type="ECO:0000256" key="4">
    <source>
        <dbReference type="ARBA" id="ARBA00022728"/>
    </source>
</evidence>
<dbReference type="SUPFAM" id="SSF54001">
    <property type="entry name" value="Cysteine proteinases"/>
    <property type="match status" value="1"/>
</dbReference>
<evidence type="ECO:0000259" key="11">
    <source>
        <dbReference type="PROSITE" id="PS50235"/>
    </source>
</evidence>
<feature type="domain" description="USP" evidence="11">
    <location>
        <begin position="217"/>
        <end position="520"/>
    </location>
</feature>
<keyword evidence="13" id="KW-0645">Protease</keyword>
<keyword evidence="5 9" id="KW-0863">Zinc-finger</keyword>
<dbReference type="PROSITE" id="PS50235">
    <property type="entry name" value="USP_3"/>
    <property type="match status" value="1"/>
</dbReference>
<dbReference type="InterPro" id="IPR013083">
    <property type="entry name" value="Znf_RING/FYVE/PHD"/>
</dbReference>
<dbReference type="InterPro" id="IPR050185">
    <property type="entry name" value="Ub_carboxyl-term_hydrolase"/>
</dbReference>
<keyword evidence="8" id="KW-0539">Nucleus</keyword>
<evidence type="ECO:0000313" key="13">
    <source>
        <dbReference type="EMBL" id="GIX63198.1"/>
    </source>
</evidence>
<dbReference type="GO" id="GO:0016579">
    <property type="term" value="P:protein deubiquitination"/>
    <property type="evidence" value="ECO:0007669"/>
    <property type="project" value="InterPro"/>
</dbReference>
<dbReference type="InterPro" id="IPR033809">
    <property type="entry name" value="USP39"/>
</dbReference>
<dbReference type="AlphaFoldDB" id="A0AAV4LTW0"/>
<keyword evidence="13" id="KW-0378">Hydrolase</keyword>
<keyword evidence="4" id="KW-0747">Spliceosome</keyword>
<name>A0AAV4LTW0_BABCB</name>
<dbReference type="SUPFAM" id="SSF57850">
    <property type="entry name" value="RING/U-box"/>
    <property type="match status" value="1"/>
</dbReference>
<evidence type="ECO:0000256" key="2">
    <source>
        <dbReference type="ARBA" id="ARBA00022664"/>
    </source>
</evidence>
<dbReference type="SMART" id="SM00290">
    <property type="entry name" value="ZnF_UBP"/>
    <property type="match status" value="1"/>
</dbReference>
<dbReference type="Gene3D" id="3.90.70.10">
    <property type="entry name" value="Cysteine proteinases"/>
    <property type="match status" value="1"/>
</dbReference>
<feature type="domain" description="UBP-type" evidence="12">
    <location>
        <begin position="82"/>
        <end position="180"/>
    </location>
</feature>
<dbReference type="InterPro" id="IPR001394">
    <property type="entry name" value="Peptidase_C19_UCH"/>
</dbReference>
<evidence type="ECO:0000256" key="9">
    <source>
        <dbReference type="PROSITE-ProRule" id="PRU00502"/>
    </source>
</evidence>
<dbReference type="GO" id="GO:0006508">
    <property type="term" value="P:proteolysis"/>
    <property type="evidence" value="ECO:0007669"/>
    <property type="project" value="UniProtKB-KW"/>
</dbReference>
<dbReference type="EMBL" id="BPLF01000002">
    <property type="protein sequence ID" value="GIX63198.1"/>
    <property type="molecule type" value="Genomic_DNA"/>
</dbReference>
<comment type="subcellular location">
    <subcellularLocation>
        <location evidence="1">Nucleus</location>
    </subcellularLocation>
</comment>
<organism evidence="13 14">
    <name type="scientific">Babesia caballi</name>
    <dbReference type="NCBI Taxonomy" id="5871"/>
    <lineage>
        <taxon>Eukaryota</taxon>
        <taxon>Sar</taxon>
        <taxon>Alveolata</taxon>
        <taxon>Apicomplexa</taxon>
        <taxon>Aconoidasida</taxon>
        <taxon>Piroplasmida</taxon>
        <taxon>Babesiidae</taxon>
        <taxon>Babesia</taxon>
    </lineage>
</organism>
<dbReference type="InterPro" id="IPR028889">
    <property type="entry name" value="USP"/>
</dbReference>
<evidence type="ECO:0000256" key="10">
    <source>
        <dbReference type="SAM" id="MobiDB-lite"/>
    </source>
</evidence>
<keyword evidence="14" id="KW-1185">Reference proteome</keyword>
<feature type="region of interest" description="Disordered" evidence="10">
    <location>
        <begin position="520"/>
        <end position="539"/>
    </location>
</feature>
<protein>
    <submittedName>
        <fullName evidence="13">Ubiquitin specific protease 39 isoform 2, putative</fullName>
    </submittedName>
</protein>
<evidence type="ECO:0000256" key="3">
    <source>
        <dbReference type="ARBA" id="ARBA00022723"/>
    </source>
</evidence>
<dbReference type="PANTHER" id="PTHR21646">
    <property type="entry name" value="UBIQUITIN CARBOXYL-TERMINAL HYDROLASE"/>
    <property type="match status" value="1"/>
</dbReference>
<keyword evidence="2" id="KW-0507">mRNA processing</keyword>
<dbReference type="CDD" id="cd02669">
    <property type="entry name" value="Peptidase_C19M"/>
    <property type="match status" value="1"/>
</dbReference>
<dbReference type="GO" id="GO:0005681">
    <property type="term" value="C:spliceosomal complex"/>
    <property type="evidence" value="ECO:0007669"/>
    <property type="project" value="UniProtKB-KW"/>
</dbReference>
<dbReference type="Pfam" id="PF02148">
    <property type="entry name" value="zf-UBP"/>
    <property type="match status" value="1"/>
</dbReference>